<proteinExistence type="predicted"/>
<evidence type="ECO:0000313" key="3">
    <source>
        <dbReference type="EMBL" id="CAF3691382.1"/>
    </source>
</evidence>
<feature type="compositionally biased region" description="Basic residues" evidence="1">
    <location>
        <begin position="1"/>
        <end position="10"/>
    </location>
</feature>
<evidence type="ECO:0000313" key="2">
    <source>
        <dbReference type="EMBL" id="CAF1139644.1"/>
    </source>
</evidence>
<name>A0A814RVY2_9BILA</name>
<evidence type="ECO:0000256" key="1">
    <source>
        <dbReference type="SAM" id="MobiDB-lite"/>
    </source>
</evidence>
<organism evidence="2 4">
    <name type="scientific">Rotaria sordida</name>
    <dbReference type="NCBI Taxonomy" id="392033"/>
    <lineage>
        <taxon>Eukaryota</taxon>
        <taxon>Metazoa</taxon>
        <taxon>Spiralia</taxon>
        <taxon>Gnathifera</taxon>
        <taxon>Rotifera</taxon>
        <taxon>Eurotatoria</taxon>
        <taxon>Bdelloidea</taxon>
        <taxon>Philodinida</taxon>
        <taxon>Philodinidae</taxon>
        <taxon>Rotaria</taxon>
    </lineage>
</organism>
<dbReference type="Proteomes" id="UP000663864">
    <property type="component" value="Unassembled WGS sequence"/>
</dbReference>
<feature type="region of interest" description="Disordered" evidence="1">
    <location>
        <begin position="1"/>
        <end position="20"/>
    </location>
</feature>
<dbReference type="EMBL" id="CAJOBD010000578">
    <property type="protein sequence ID" value="CAF3691382.1"/>
    <property type="molecule type" value="Genomic_DNA"/>
</dbReference>
<dbReference type="AlphaFoldDB" id="A0A814RVY2"/>
<accession>A0A814RVY2</accession>
<protein>
    <submittedName>
        <fullName evidence="2">Uncharacterized protein</fullName>
    </submittedName>
</protein>
<dbReference type="EMBL" id="CAJNOT010001071">
    <property type="protein sequence ID" value="CAF1139644.1"/>
    <property type="molecule type" value="Genomic_DNA"/>
</dbReference>
<evidence type="ECO:0000313" key="4">
    <source>
        <dbReference type="Proteomes" id="UP000663864"/>
    </source>
</evidence>
<comment type="caution">
    <text evidence="2">The sequence shown here is derived from an EMBL/GenBank/DDBJ whole genome shotgun (WGS) entry which is preliminary data.</text>
</comment>
<sequence>MSFRSFKSKSKPTEDNSSEITLTALSKTQKNVHYTSDIEKLQNEIEYDEKTLNILINHVLITLDANINDLKLLIDKKRPEQKIYKVSICDLWLRLKTIEQMEPYPLVTFLRTNHLHRQEIKLSDIHNDIMKIEPQYLTNHRRSRFIHFHICTGSDEFNFNIGSYVGLVIFSYDNQSKFILNGHYCQRGDILIKQMKFFNYQQTTHRGIYDALFKWYFGRVIDENFIGIGFLCLNEKWRFDLITYNDKEIFLYEYRLLDMFMLTHWLTQFIIAHNVHDMEMNAKDILLQQYNIVKKKLINQENKELLNNWNEFIGSDAKDLKLAIKKFIQTTENDIEIIFKELDIKKTNIHSDLLIQNTS</sequence>
<gene>
    <name evidence="3" type="ORF">JBS370_LOCUS8872</name>
    <name evidence="2" type="ORF">ZHD862_LOCUS19573</name>
</gene>
<dbReference type="Proteomes" id="UP000663836">
    <property type="component" value="Unassembled WGS sequence"/>
</dbReference>
<reference evidence="2" key="1">
    <citation type="submission" date="2021-02" db="EMBL/GenBank/DDBJ databases">
        <authorList>
            <person name="Nowell W R."/>
        </authorList>
    </citation>
    <scope>NUCLEOTIDE SEQUENCE</scope>
</reference>